<organism evidence="3 4">
    <name type="scientific">Diacronema lutheri</name>
    <name type="common">Unicellular marine alga</name>
    <name type="synonym">Monochrysis lutheri</name>
    <dbReference type="NCBI Taxonomy" id="2081491"/>
    <lineage>
        <taxon>Eukaryota</taxon>
        <taxon>Haptista</taxon>
        <taxon>Haptophyta</taxon>
        <taxon>Pavlovophyceae</taxon>
        <taxon>Pavlovales</taxon>
        <taxon>Pavlovaceae</taxon>
        <taxon>Diacronema</taxon>
    </lineage>
</organism>
<dbReference type="Pfam" id="PF24681">
    <property type="entry name" value="Kelch_KLHDC2_KLHL20_DRC7"/>
    <property type="match status" value="1"/>
</dbReference>
<dbReference type="InterPro" id="IPR036047">
    <property type="entry name" value="F-box-like_dom_sf"/>
</dbReference>
<dbReference type="InterPro" id="IPR011043">
    <property type="entry name" value="Gal_Oxase/kelch_b-propeller"/>
</dbReference>
<dbReference type="OMA" id="DARWGHS"/>
<dbReference type="SUPFAM" id="SSF81383">
    <property type="entry name" value="F-box domain"/>
    <property type="match status" value="1"/>
</dbReference>
<keyword evidence="1" id="KW-0880">Kelch repeat</keyword>
<keyword evidence="2" id="KW-0677">Repeat</keyword>
<sequence>MDVDSEGGGELKPFDMLEDGLVLAIMRSLDDPVPLYIASLVCRRFAKLCTESFIWKPLLHAELPPASRGIFSWPPCANDRWRERYKQWHTLSHLTWVHCPPALGSAQPCPRFLHRAAAVGGSMYVHGGRGAESELGDMWVIRADAVAASGAASWERVTPKSEYEPIARLSATLSAVTLSGPSHYGLLMFGGRCGERFLNDVWLFDTHDATWAMLHAHSPQPSASCKRPDGRWAHSAVTHGSTEVIVFGGSAPGRCFNDIFSLSMPTHQWVEHECVGTRPPPRSGHSVCVVQGSMYVFGGNTTKESFNDLWSYHVDTRAWTQVRTKASPSARVGHALIPFGNRLMLFGGRKFSENTFDSALHCFDLQARRWSELAVGGLQPRVRTGHAAIPCNGGFLVFGGLSSVRDEYFNDVFMLRLFG</sequence>
<dbReference type="SMART" id="SM00612">
    <property type="entry name" value="Kelch"/>
    <property type="match status" value="3"/>
</dbReference>
<accession>A0A8J6CK61</accession>
<dbReference type="InterPro" id="IPR015915">
    <property type="entry name" value="Kelch-typ_b-propeller"/>
</dbReference>
<protein>
    <recommendedName>
        <fullName evidence="5">F-box domain-containing protein</fullName>
    </recommendedName>
</protein>
<dbReference type="OrthoDB" id="10250130at2759"/>
<dbReference type="EMBL" id="JAGTXO010000001">
    <property type="protein sequence ID" value="KAG8470723.1"/>
    <property type="molecule type" value="Genomic_DNA"/>
</dbReference>
<dbReference type="PANTHER" id="PTHR46093:SF18">
    <property type="entry name" value="FIBRONECTIN TYPE-III DOMAIN-CONTAINING PROTEIN"/>
    <property type="match status" value="1"/>
</dbReference>
<evidence type="ECO:0000256" key="2">
    <source>
        <dbReference type="ARBA" id="ARBA00022737"/>
    </source>
</evidence>
<name>A0A8J6CK61_DIALT</name>
<evidence type="ECO:0000256" key="1">
    <source>
        <dbReference type="ARBA" id="ARBA00022441"/>
    </source>
</evidence>
<reference evidence="3" key="1">
    <citation type="submission" date="2021-05" db="EMBL/GenBank/DDBJ databases">
        <title>The genome of the haptophyte Pavlova lutheri (Diacronema luteri, Pavlovales) - a model for lipid biosynthesis in eukaryotic algae.</title>
        <authorList>
            <person name="Hulatt C.J."/>
            <person name="Posewitz M.C."/>
        </authorList>
    </citation>
    <scope>NUCLEOTIDE SEQUENCE</scope>
    <source>
        <strain evidence="3">NIVA-4/92</strain>
    </source>
</reference>
<evidence type="ECO:0008006" key="5">
    <source>
        <dbReference type="Google" id="ProtNLM"/>
    </source>
</evidence>
<keyword evidence="4" id="KW-1185">Reference proteome</keyword>
<evidence type="ECO:0000313" key="3">
    <source>
        <dbReference type="EMBL" id="KAG8470723.1"/>
    </source>
</evidence>
<dbReference type="Gene3D" id="2.120.10.80">
    <property type="entry name" value="Kelch-type beta propeller"/>
    <property type="match status" value="2"/>
</dbReference>
<evidence type="ECO:0000313" key="4">
    <source>
        <dbReference type="Proteomes" id="UP000751190"/>
    </source>
</evidence>
<proteinExistence type="predicted"/>
<dbReference type="SUPFAM" id="SSF50965">
    <property type="entry name" value="Galactose oxidase, central domain"/>
    <property type="match status" value="2"/>
</dbReference>
<dbReference type="InterPro" id="IPR006652">
    <property type="entry name" value="Kelch_1"/>
</dbReference>
<dbReference type="Pfam" id="PF13415">
    <property type="entry name" value="Beta-prop_FBX42"/>
    <property type="match status" value="1"/>
</dbReference>
<dbReference type="AlphaFoldDB" id="A0A8J6CK61"/>
<dbReference type="Gene3D" id="1.20.1280.50">
    <property type="match status" value="1"/>
</dbReference>
<comment type="caution">
    <text evidence="3">The sequence shown here is derived from an EMBL/GenBank/DDBJ whole genome shotgun (WGS) entry which is preliminary data.</text>
</comment>
<dbReference type="Proteomes" id="UP000751190">
    <property type="component" value="Unassembled WGS sequence"/>
</dbReference>
<dbReference type="PANTHER" id="PTHR46093">
    <property type="entry name" value="ACYL-COA-BINDING DOMAIN-CONTAINING PROTEIN 5"/>
    <property type="match status" value="1"/>
</dbReference>
<gene>
    <name evidence="3" type="ORF">KFE25_009144</name>
</gene>